<dbReference type="GO" id="GO:0008757">
    <property type="term" value="F:S-adenosylmethionine-dependent methyltransferase activity"/>
    <property type="evidence" value="ECO:0007669"/>
    <property type="project" value="InterPro"/>
</dbReference>
<evidence type="ECO:0000256" key="1">
    <source>
        <dbReference type="SAM" id="MobiDB-lite"/>
    </source>
</evidence>
<dbReference type="HOGENOM" id="CLU_059702_0_0_5"/>
<protein>
    <submittedName>
        <fullName evidence="3">Methyltransferase type 11</fullName>
    </submittedName>
</protein>
<dbReference type="Pfam" id="PF08241">
    <property type="entry name" value="Methyltransf_11"/>
    <property type="match status" value="1"/>
</dbReference>
<keyword evidence="3" id="KW-0808">Transferase</keyword>
<dbReference type="GO" id="GO:0032259">
    <property type="term" value="P:methylation"/>
    <property type="evidence" value="ECO:0007669"/>
    <property type="project" value="UniProtKB-KW"/>
</dbReference>
<feature type="domain" description="Methyltransferase type 11" evidence="2">
    <location>
        <begin position="228"/>
        <end position="283"/>
    </location>
</feature>
<feature type="region of interest" description="Disordered" evidence="1">
    <location>
        <begin position="1"/>
        <end position="34"/>
    </location>
</feature>
<evidence type="ECO:0000259" key="2">
    <source>
        <dbReference type="Pfam" id="PF08241"/>
    </source>
</evidence>
<dbReference type="EMBL" id="CP002102">
    <property type="protein sequence ID" value="ADL02597.1"/>
    <property type="molecule type" value="Genomic_DNA"/>
</dbReference>
<evidence type="ECO:0000313" key="3">
    <source>
        <dbReference type="EMBL" id="ADL02597.1"/>
    </source>
</evidence>
<dbReference type="Proteomes" id="UP000002696">
    <property type="component" value="Chromosome"/>
</dbReference>
<organism evidence="3 4">
    <name type="scientific">Brevundimonas subvibrioides (strain ATCC 15264 / DSM 4735 / LMG 14903 / NBRC 16000 / CB 81)</name>
    <name type="common">Caulobacter subvibrioides</name>
    <dbReference type="NCBI Taxonomy" id="633149"/>
    <lineage>
        <taxon>Bacteria</taxon>
        <taxon>Pseudomonadati</taxon>
        <taxon>Pseudomonadota</taxon>
        <taxon>Alphaproteobacteria</taxon>
        <taxon>Caulobacterales</taxon>
        <taxon>Caulobacteraceae</taxon>
        <taxon>Brevundimonas</taxon>
    </lineage>
</organism>
<dbReference type="InterPro" id="IPR029063">
    <property type="entry name" value="SAM-dependent_MTases_sf"/>
</dbReference>
<dbReference type="SUPFAM" id="SSF53335">
    <property type="entry name" value="S-adenosyl-L-methionine-dependent methyltransferases"/>
    <property type="match status" value="1"/>
</dbReference>
<dbReference type="Gene3D" id="3.40.50.150">
    <property type="entry name" value="Vaccinia Virus protein VP39"/>
    <property type="match status" value="1"/>
</dbReference>
<reference evidence="4" key="1">
    <citation type="journal article" date="2011" name="J. Bacteriol.">
        <title>Genome sequences of eight morphologically diverse alphaproteobacteria.</title>
        <authorList>
            <consortium name="US DOE Joint Genome Institute"/>
            <person name="Brown P.J."/>
            <person name="Kysela D.T."/>
            <person name="Buechlein A."/>
            <person name="Hemmerich C."/>
            <person name="Brun Y.V."/>
        </authorList>
    </citation>
    <scope>NUCLEOTIDE SEQUENCE [LARGE SCALE GENOMIC DNA]</scope>
    <source>
        <strain evidence="4">ATCC 15264 / DSM 4735 / LMG 14903 / NBRC 16000 / CB 81</strain>
    </source>
</reference>
<sequence length="389" mass="42727">MPYPPQATPGTEIPTTPDGPLDVGEHGEARPFTGLSEEEVSWAYRVLLSREPESKATIDLQRTNPDMGALRRSLTNTGEFTTLHAQSYAIPIFLVPDAIDGRIEIFEPTLETPTSQMCTASQADEGHYRRFCETAGYPPDELHRKYWEWSFIYRVIEDAGLFGTGARGLVFAVGTEPLPAMFVAQGCDILASDGPQDAKDMWASAGEHSDTVEALFKPGICSLEDMRLHVETRTIDMLDLPDDTGVFDFLWSSCSIEHLGGIQAAGDFVKNAMRMLKPGGLAVHTTEFNLSSNTDTIDGWPTCIFRKTDLEALTRELVDMGHTVRDWNFWPGANGERDAHIDFPPHAPPHLKIGLYQFTATSIGIIIQNAGDRLAPATARPDGPAAPQP</sequence>
<dbReference type="KEGG" id="bsb:Bresu_3291"/>
<dbReference type="eggNOG" id="COG2226">
    <property type="taxonomic scope" value="Bacteria"/>
</dbReference>
<dbReference type="InParanoid" id="D9QG55"/>
<evidence type="ECO:0000313" key="4">
    <source>
        <dbReference type="Proteomes" id="UP000002696"/>
    </source>
</evidence>
<keyword evidence="4" id="KW-1185">Reference proteome</keyword>
<gene>
    <name evidence="3" type="ordered locus">Bresu_3291</name>
</gene>
<dbReference type="InterPro" id="IPR013216">
    <property type="entry name" value="Methyltransf_11"/>
</dbReference>
<name>D9QG55_BRESC</name>
<dbReference type="AlphaFoldDB" id="D9QG55"/>
<accession>D9QG55</accession>
<proteinExistence type="predicted"/>
<keyword evidence="3" id="KW-0489">Methyltransferase</keyword>
<dbReference type="STRING" id="633149.Bresu_3291"/>